<dbReference type="Pfam" id="PF01872">
    <property type="entry name" value="RibD_C"/>
    <property type="match status" value="1"/>
</dbReference>
<name>A0ABS2M0T3_9ACTN</name>
<protein>
    <submittedName>
        <fullName evidence="2">Dihydrofolate reductase</fullName>
    </submittedName>
</protein>
<gene>
    <name evidence="2" type="ORF">JOD64_005276</name>
</gene>
<dbReference type="Gene3D" id="3.40.430.10">
    <property type="entry name" value="Dihydrofolate Reductase, subunit A"/>
    <property type="match status" value="1"/>
</dbReference>
<feature type="domain" description="Bacterial bifunctional deaminase-reductase C-terminal" evidence="1">
    <location>
        <begin position="4"/>
        <end position="173"/>
    </location>
</feature>
<dbReference type="PANTHER" id="PTHR38011">
    <property type="entry name" value="DIHYDROFOLATE REDUCTASE FAMILY PROTEIN (AFU_ORTHOLOGUE AFUA_8G06820)"/>
    <property type="match status" value="1"/>
</dbReference>
<dbReference type="RefSeq" id="WP_204944693.1">
    <property type="nucleotide sequence ID" value="NZ_JAFBBP010000001.1"/>
</dbReference>
<dbReference type="PANTHER" id="PTHR38011:SF11">
    <property type="entry name" value="2,5-DIAMINO-6-RIBOSYLAMINO-4(3H)-PYRIMIDINONE 5'-PHOSPHATE REDUCTASE"/>
    <property type="match status" value="1"/>
</dbReference>
<keyword evidence="3" id="KW-1185">Reference proteome</keyword>
<comment type="caution">
    <text evidence="2">The sequence shown here is derived from an EMBL/GenBank/DDBJ whole genome shotgun (WGS) entry which is preliminary data.</text>
</comment>
<dbReference type="InterPro" id="IPR002734">
    <property type="entry name" value="RibDG_C"/>
</dbReference>
<evidence type="ECO:0000259" key="1">
    <source>
        <dbReference type="Pfam" id="PF01872"/>
    </source>
</evidence>
<dbReference type="InterPro" id="IPR050765">
    <property type="entry name" value="Riboflavin_Biosynth_HTPR"/>
</dbReference>
<evidence type="ECO:0000313" key="2">
    <source>
        <dbReference type="EMBL" id="MBM7494054.1"/>
    </source>
</evidence>
<dbReference type="EMBL" id="JAFBBP010000001">
    <property type="protein sequence ID" value="MBM7494054.1"/>
    <property type="molecule type" value="Genomic_DNA"/>
</dbReference>
<proteinExistence type="predicted"/>
<dbReference type="InterPro" id="IPR024072">
    <property type="entry name" value="DHFR-like_dom_sf"/>
</dbReference>
<organism evidence="2 3">
    <name type="scientific">Micromonospora luteifusca</name>
    <dbReference type="NCBI Taxonomy" id="709860"/>
    <lineage>
        <taxon>Bacteria</taxon>
        <taxon>Bacillati</taxon>
        <taxon>Actinomycetota</taxon>
        <taxon>Actinomycetes</taxon>
        <taxon>Micromonosporales</taxon>
        <taxon>Micromonosporaceae</taxon>
        <taxon>Micromonospora</taxon>
    </lineage>
</organism>
<accession>A0ABS2M0T3</accession>
<evidence type="ECO:0000313" key="3">
    <source>
        <dbReference type="Proteomes" id="UP000764837"/>
    </source>
</evidence>
<dbReference type="Proteomes" id="UP000764837">
    <property type="component" value="Unassembled WGS sequence"/>
</dbReference>
<sequence length="183" mass="19925">MTKRKIVAGLFISADGMVGAPEQWTFEHMTDEAGATIEKLITDADVMLLGRKTYEEFAGYWVTKTGPMADTLNGMRKLVASRTLGATEWNNSEILDGDLVAYLTELKNTPGRNINISGSISVVRTLLTAGLLNDLHLMVFPVVLGNGTRLFPDEGKHVDMSLAGSRTFDSGVVHLHYLIGGVR</sequence>
<dbReference type="SUPFAM" id="SSF53597">
    <property type="entry name" value="Dihydrofolate reductase-like"/>
    <property type="match status" value="1"/>
</dbReference>
<reference evidence="2 3" key="1">
    <citation type="submission" date="2021-01" db="EMBL/GenBank/DDBJ databases">
        <title>Sequencing the genomes of 1000 actinobacteria strains.</title>
        <authorList>
            <person name="Klenk H.-P."/>
        </authorList>
    </citation>
    <scope>NUCLEOTIDE SEQUENCE [LARGE SCALE GENOMIC DNA]</scope>
    <source>
        <strain evidence="2 3">DSM 100204</strain>
    </source>
</reference>